<dbReference type="AlphaFoldDB" id="A0A0C2ZG55"/>
<dbReference type="Proteomes" id="UP000053989">
    <property type="component" value="Unassembled WGS sequence"/>
</dbReference>
<dbReference type="OrthoDB" id="2685667at2759"/>
<organism evidence="1 2">
    <name type="scientific">Scleroderma citrinum Foug A</name>
    <dbReference type="NCBI Taxonomy" id="1036808"/>
    <lineage>
        <taxon>Eukaryota</taxon>
        <taxon>Fungi</taxon>
        <taxon>Dikarya</taxon>
        <taxon>Basidiomycota</taxon>
        <taxon>Agaricomycotina</taxon>
        <taxon>Agaricomycetes</taxon>
        <taxon>Agaricomycetidae</taxon>
        <taxon>Boletales</taxon>
        <taxon>Sclerodermatineae</taxon>
        <taxon>Sclerodermataceae</taxon>
        <taxon>Scleroderma</taxon>
    </lineage>
</organism>
<sequence>MFSSFVHTILDFARSTRWVHRQLYFGRSARKKSHHPNAWNAFVHQRLNDINENLLKGERWRLPEFINAYKGTLLSHYSKLTPTQKTGYQDHWTSLCSRLGAEGFYIAIRGGVEDLSGPKLFFTEKAEKFACTVLDLEPCRMALKLESFVVSGLDSCAALMREPSHGLNKLVSKCRSIIQEGLAIVLCEKYKHKNKSKSKWMNYENYEHDIVEHHGVALVGWPDNILPVQNPSRIGSREALQPLLGALSTETCHWVKLTDDQLKKCIEDNHACQSKGEVVYKP</sequence>
<keyword evidence="2" id="KW-1185">Reference proteome</keyword>
<evidence type="ECO:0000313" key="1">
    <source>
        <dbReference type="EMBL" id="KIM51862.1"/>
    </source>
</evidence>
<protein>
    <submittedName>
        <fullName evidence="1">Uncharacterized protein</fullName>
    </submittedName>
</protein>
<reference evidence="1 2" key="1">
    <citation type="submission" date="2014-04" db="EMBL/GenBank/DDBJ databases">
        <authorList>
            <consortium name="DOE Joint Genome Institute"/>
            <person name="Kuo A."/>
            <person name="Kohler A."/>
            <person name="Nagy L.G."/>
            <person name="Floudas D."/>
            <person name="Copeland A."/>
            <person name="Barry K.W."/>
            <person name="Cichocki N."/>
            <person name="Veneault-Fourrey C."/>
            <person name="LaButti K."/>
            <person name="Lindquist E.A."/>
            <person name="Lipzen A."/>
            <person name="Lundell T."/>
            <person name="Morin E."/>
            <person name="Murat C."/>
            <person name="Sun H."/>
            <person name="Tunlid A."/>
            <person name="Henrissat B."/>
            <person name="Grigoriev I.V."/>
            <person name="Hibbett D.S."/>
            <person name="Martin F."/>
            <person name="Nordberg H.P."/>
            <person name="Cantor M.N."/>
            <person name="Hua S.X."/>
        </authorList>
    </citation>
    <scope>NUCLEOTIDE SEQUENCE [LARGE SCALE GENOMIC DNA]</scope>
    <source>
        <strain evidence="1 2">Foug A</strain>
    </source>
</reference>
<name>A0A0C2ZG55_9AGAM</name>
<reference evidence="2" key="2">
    <citation type="submission" date="2015-01" db="EMBL/GenBank/DDBJ databases">
        <title>Evolutionary Origins and Diversification of the Mycorrhizal Mutualists.</title>
        <authorList>
            <consortium name="DOE Joint Genome Institute"/>
            <consortium name="Mycorrhizal Genomics Consortium"/>
            <person name="Kohler A."/>
            <person name="Kuo A."/>
            <person name="Nagy L.G."/>
            <person name="Floudas D."/>
            <person name="Copeland A."/>
            <person name="Barry K.W."/>
            <person name="Cichocki N."/>
            <person name="Veneault-Fourrey C."/>
            <person name="LaButti K."/>
            <person name="Lindquist E.A."/>
            <person name="Lipzen A."/>
            <person name="Lundell T."/>
            <person name="Morin E."/>
            <person name="Murat C."/>
            <person name="Riley R."/>
            <person name="Ohm R."/>
            <person name="Sun H."/>
            <person name="Tunlid A."/>
            <person name="Henrissat B."/>
            <person name="Grigoriev I.V."/>
            <person name="Hibbett D.S."/>
            <person name="Martin F."/>
        </authorList>
    </citation>
    <scope>NUCLEOTIDE SEQUENCE [LARGE SCALE GENOMIC DNA]</scope>
    <source>
        <strain evidence="2">Foug A</strain>
    </source>
</reference>
<gene>
    <name evidence="1" type="ORF">SCLCIDRAFT_142347</name>
</gene>
<dbReference type="EMBL" id="KN822235">
    <property type="protein sequence ID" value="KIM51862.1"/>
    <property type="molecule type" value="Genomic_DNA"/>
</dbReference>
<proteinExistence type="predicted"/>
<accession>A0A0C2ZG55</accession>
<dbReference type="InParanoid" id="A0A0C2ZG55"/>
<dbReference type="HOGENOM" id="CLU_035160_3_0_1"/>
<evidence type="ECO:0000313" key="2">
    <source>
        <dbReference type="Proteomes" id="UP000053989"/>
    </source>
</evidence>